<feature type="domain" description="Nudix hydrolase" evidence="5">
    <location>
        <begin position="15"/>
        <end position="147"/>
    </location>
</feature>
<evidence type="ECO:0000256" key="1">
    <source>
        <dbReference type="ARBA" id="ARBA00001946"/>
    </source>
</evidence>
<evidence type="ECO:0000259" key="5">
    <source>
        <dbReference type="PROSITE" id="PS51462"/>
    </source>
</evidence>
<evidence type="ECO:0000313" key="6">
    <source>
        <dbReference type="EMBL" id="MCV6825238.1"/>
    </source>
</evidence>
<evidence type="ECO:0000256" key="3">
    <source>
        <dbReference type="ARBA" id="ARBA00022801"/>
    </source>
</evidence>
<keyword evidence="4" id="KW-0460">Magnesium</keyword>
<keyword evidence="3 6" id="KW-0378">Hydrolase</keyword>
<dbReference type="Proteomes" id="UP001208041">
    <property type="component" value="Unassembled WGS sequence"/>
</dbReference>
<dbReference type="PANTHER" id="PTHR12629">
    <property type="entry name" value="DIPHOSPHOINOSITOL POLYPHOSPHATE PHOSPHOHYDROLASE"/>
    <property type="match status" value="1"/>
</dbReference>
<dbReference type="AlphaFoldDB" id="A0AAE3LS13"/>
<organism evidence="6 7">
    <name type="scientific">Halocynthiibacter halioticoli</name>
    <dbReference type="NCBI Taxonomy" id="2986804"/>
    <lineage>
        <taxon>Bacteria</taxon>
        <taxon>Pseudomonadati</taxon>
        <taxon>Pseudomonadota</taxon>
        <taxon>Alphaproteobacteria</taxon>
        <taxon>Rhodobacterales</taxon>
        <taxon>Paracoccaceae</taxon>
        <taxon>Halocynthiibacter</taxon>
    </lineage>
</organism>
<dbReference type="Gene3D" id="3.90.79.10">
    <property type="entry name" value="Nucleoside Triphosphate Pyrophosphohydrolase"/>
    <property type="match status" value="1"/>
</dbReference>
<comment type="cofactor">
    <cofactor evidence="1">
        <name>Mg(2+)</name>
        <dbReference type="ChEBI" id="CHEBI:18420"/>
    </cofactor>
</comment>
<proteinExistence type="predicted"/>
<dbReference type="Pfam" id="PF00293">
    <property type="entry name" value="NUDIX"/>
    <property type="match status" value="1"/>
</dbReference>
<dbReference type="EMBL" id="JAOYFC010000002">
    <property type="protein sequence ID" value="MCV6825238.1"/>
    <property type="molecule type" value="Genomic_DNA"/>
</dbReference>
<sequence>MSPQPLYLPAEGKRGIRTQFGAICYRVVNARVQVLLVTTRRSGRWIVPKGWPMDGQTAGEAAAIEAWEEAGAKGKVKEFCVGVYSYTKDPDTKAALPCIVALYPIKVKKLAKEYPERKSRKRKWVSPKKAAKLVKEPELAAILKRFNPKIY</sequence>
<keyword evidence="2" id="KW-0479">Metal-binding</keyword>
<reference evidence="6" key="1">
    <citation type="submission" date="2022-10" db="EMBL/GenBank/DDBJ databases">
        <authorList>
            <person name="Yue Y."/>
        </authorList>
    </citation>
    <scope>NUCLEOTIDE SEQUENCE</scope>
    <source>
        <strain evidence="6">Z654</strain>
    </source>
</reference>
<gene>
    <name evidence="6" type="ORF">OH136_11805</name>
</gene>
<dbReference type="GO" id="GO:0046872">
    <property type="term" value="F:metal ion binding"/>
    <property type="evidence" value="ECO:0007669"/>
    <property type="project" value="UniProtKB-KW"/>
</dbReference>
<name>A0AAE3LS13_9RHOB</name>
<protein>
    <submittedName>
        <fullName evidence="6">NUDIX hydrolase</fullName>
    </submittedName>
</protein>
<dbReference type="PANTHER" id="PTHR12629:SF0">
    <property type="entry name" value="DIPHOSPHOINOSITOL-POLYPHOSPHATE DIPHOSPHATASE"/>
    <property type="match status" value="1"/>
</dbReference>
<keyword evidence="7" id="KW-1185">Reference proteome</keyword>
<dbReference type="GO" id="GO:0016462">
    <property type="term" value="F:pyrophosphatase activity"/>
    <property type="evidence" value="ECO:0007669"/>
    <property type="project" value="InterPro"/>
</dbReference>
<evidence type="ECO:0000256" key="4">
    <source>
        <dbReference type="ARBA" id="ARBA00022842"/>
    </source>
</evidence>
<dbReference type="PROSITE" id="PS51462">
    <property type="entry name" value="NUDIX"/>
    <property type="match status" value="1"/>
</dbReference>
<evidence type="ECO:0000256" key="2">
    <source>
        <dbReference type="ARBA" id="ARBA00022723"/>
    </source>
</evidence>
<evidence type="ECO:0000313" key="7">
    <source>
        <dbReference type="Proteomes" id="UP001208041"/>
    </source>
</evidence>
<dbReference type="InterPro" id="IPR000086">
    <property type="entry name" value="NUDIX_hydrolase_dom"/>
</dbReference>
<dbReference type="SUPFAM" id="SSF55811">
    <property type="entry name" value="Nudix"/>
    <property type="match status" value="1"/>
</dbReference>
<dbReference type="GO" id="GO:0005737">
    <property type="term" value="C:cytoplasm"/>
    <property type="evidence" value="ECO:0007669"/>
    <property type="project" value="TreeGrafter"/>
</dbReference>
<dbReference type="CDD" id="cd04666">
    <property type="entry name" value="NUDIX_DIPP2_like_Nudt4"/>
    <property type="match status" value="1"/>
</dbReference>
<dbReference type="InterPro" id="IPR015797">
    <property type="entry name" value="NUDIX_hydrolase-like_dom_sf"/>
</dbReference>
<accession>A0AAE3LS13</accession>
<dbReference type="InterPro" id="IPR047198">
    <property type="entry name" value="DDP-like_NUDIX"/>
</dbReference>
<comment type="caution">
    <text evidence="6">The sequence shown here is derived from an EMBL/GenBank/DDBJ whole genome shotgun (WGS) entry which is preliminary data.</text>
</comment>